<dbReference type="HOGENOM" id="CLU_3133690_0_0_4"/>
<evidence type="ECO:0000313" key="1">
    <source>
        <dbReference type="EMBL" id="CDM24351.1"/>
    </source>
</evidence>
<evidence type="ECO:0000313" key="2">
    <source>
        <dbReference type="Proteomes" id="UP000019805"/>
    </source>
</evidence>
<dbReference type="STRING" id="1437824.BN940_09456"/>
<sequence length="49" mass="5495">MRVTPAAAVQKTRQTAHCAFLSIVVRPPVRRRARAFQDCRPAMPDSMEA</sequence>
<dbReference type="Proteomes" id="UP000019805">
    <property type="component" value="Chromosome"/>
</dbReference>
<accession>W8X4E9</accession>
<protein>
    <submittedName>
        <fullName evidence="1">Uncharacterized protein</fullName>
    </submittedName>
</protein>
<proteinExistence type="predicted"/>
<dbReference type="KEGG" id="cdn:BN940_09456"/>
<keyword evidence="2" id="KW-1185">Reference proteome</keyword>
<gene>
    <name evidence="1" type="ORF">BN940_09456</name>
</gene>
<reference evidence="1 2" key="1">
    <citation type="journal article" date="2014" name="BMC Microbiol.">
        <title>The oxygen-independent metabolism of cyclic monoterpenes in Castellaniella defragrans 65Phen.</title>
        <authorList>
            <person name="Petasch J."/>
            <person name="Disch E.M."/>
            <person name="Markert S."/>
            <person name="Becher D."/>
            <person name="Schweder T."/>
            <person name="Huttel B."/>
            <person name="Reinhardt R."/>
            <person name="Harder J."/>
        </authorList>
    </citation>
    <scope>NUCLEOTIDE SEQUENCE [LARGE SCALE GENOMIC DNA]</scope>
    <source>
        <strain evidence="1">65Phen</strain>
    </source>
</reference>
<dbReference type="AlphaFoldDB" id="W8X4E9"/>
<name>W8X4E9_CASD6</name>
<organism evidence="1 2">
    <name type="scientific">Castellaniella defragrans (strain DSM 12143 / CCUG 39792 / 65Phen)</name>
    <name type="common">Alcaligenes defragrans</name>
    <dbReference type="NCBI Taxonomy" id="1437824"/>
    <lineage>
        <taxon>Bacteria</taxon>
        <taxon>Pseudomonadati</taxon>
        <taxon>Pseudomonadota</taxon>
        <taxon>Betaproteobacteria</taxon>
        <taxon>Burkholderiales</taxon>
        <taxon>Alcaligenaceae</taxon>
        <taxon>Castellaniella</taxon>
    </lineage>
</organism>
<dbReference type="EMBL" id="HG916765">
    <property type="protein sequence ID" value="CDM24351.1"/>
    <property type="molecule type" value="Genomic_DNA"/>
</dbReference>